<keyword evidence="6" id="KW-1185">Reference proteome</keyword>
<dbReference type="AlphaFoldDB" id="A0A6P2C3Z1"/>
<evidence type="ECO:0000259" key="4">
    <source>
        <dbReference type="Pfam" id="PF08545"/>
    </source>
</evidence>
<proteinExistence type="predicted"/>
<keyword evidence="2" id="KW-0012">Acyltransferase</keyword>
<dbReference type="PANTHER" id="PTHR34069:SF3">
    <property type="entry name" value="ACYL-COA:ACYL-COA ALKYLTRANSFERASE"/>
    <property type="match status" value="1"/>
</dbReference>
<feature type="domain" description="Beta-ketoacyl-[acyl-carrier-protein] synthase III C-terminal" evidence="3">
    <location>
        <begin position="267"/>
        <end position="357"/>
    </location>
</feature>
<organism evidence="5 6">
    <name type="scientific">Trebonia kvetii</name>
    <dbReference type="NCBI Taxonomy" id="2480626"/>
    <lineage>
        <taxon>Bacteria</taxon>
        <taxon>Bacillati</taxon>
        <taxon>Actinomycetota</taxon>
        <taxon>Actinomycetes</taxon>
        <taxon>Streptosporangiales</taxon>
        <taxon>Treboniaceae</taxon>
        <taxon>Trebonia</taxon>
    </lineage>
</organism>
<evidence type="ECO:0000256" key="2">
    <source>
        <dbReference type="ARBA" id="ARBA00023315"/>
    </source>
</evidence>
<evidence type="ECO:0000313" key="5">
    <source>
        <dbReference type="EMBL" id="TVZ05918.1"/>
    </source>
</evidence>
<dbReference type="EMBL" id="RPFW01000001">
    <property type="protein sequence ID" value="TVZ05918.1"/>
    <property type="molecule type" value="Genomic_DNA"/>
</dbReference>
<sequence>MGETGNEQQGHWLTLESAASGGPWGCRIDSVGVKLPAKRLTSKDLMSKTSHKTHIQLERLTGIHERHVVGPGENSLTLATGAARDCLSHSRHQASDIEMLISTSITRSKGEFAQSFEPSLSLAIKQAIGATQAVNFDISNACAGMLTGVFLLQDFVARGEISCGMVVSGEYISHLSWNAARQIRSLFSKQLASLTLGDAGAAVIVERAPSGTGIDVIGFTTLAEHSRLCLAFPSTQGPGAQMYTRSRKLQRVAVDDMAPLVAEAIGEAGISLADIDYLIPHQTSARAIRAGTREFAQRLGAKPKHMVINLEEYGNTSSTTLFLALHKYLEEQRIQKGDRVMLLALASGIEIGMAIFTIDSLVDGYGHTH</sequence>
<dbReference type="CDD" id="cd00830">
    <property type="entry name" value="KAS_III"/>
    <property type="match status" value="1"/>
</dbReference>
<dbReference type="Gene3D" id="3.40.47.10">
    <property type="match status" value="2"/>
</dbReference>
<dbReference type="RefSeq" id="WP_145850671.1">
    <property type="nucleotide sequence ID" value="NZ_RPFW01000001.1"/>
</dbReference>
<comment type="caution">
    <text evidence="5">The sequence shown here is derived from an EMBL/GenBank/DDBJ whole genome shotgun (WGS) entry which is preliminary data.</text>
</comment>
<evidence type="ECO:0000313" key="6">
    <source>
        <dbReference type="Proteomes" id="UP000460272"/>
    </source>
</evidence>
<dbReference type="OrthoDB" id="9788274at2"/>
<dbReference type="GO" id="GO:0006633">
    <property type="term" value="P:fatty acid biosynthetic process"/>
    <property type="evidence" value="ECO:0007669"/>
    <property type="project" value="InterPro"/>
</dbReference>
<dbReference type="PANTHER" id="PTHR34069">
    <property type="entry name" value="3-OXOACYL-[ACYL-CARRIER-PROTEIN] SYNTHASE 3"/>
    <property type="match status" value="1"/>
</dbReference>
<dbReference type="InterPro" id="IPR013751">
    <property type="entry name" value="ACP_syn_III_N"/>
</dbReference>
<evidence type="ECO:0000259" key="3">
    <source>
        <dbReference type="Pfam" id="PF08541"/>
    </source>
</evidence>
<dbReference type="Proteomes" id="UP000460272">
    <property type="component" value="Unassembled WGS sequence"/>
</dbReference>
<dbReference type="SUPFAM" id="SSF53901">
    <property type="entry name" value="Thiolase-like"/>
    <property type="match status" value="1"/>
</dbReference>
<evidence type="ECO:0000256" key="1">
    <source>
        <dbReference type="ARBA" id="ARBA00022679"/>
    </source>
</evidence>
<feature type="domain" description="Beta-ketoacyl-[acyl-carrier-protein] synthase III N-terminal" evidence="4">
    <location>
        <begin position="136"/>
        <end position="219"/>
    </location>
</feature>
<dbReference type="GO" id="GO:0044550">
    <property type="term" value="P:secondary metabolite biosynthetic process"/>
    <property type="evidence" value="ECO:0007669"/>
    <property type="project" value="TreeGrafter"/>
</dbReference>
<dbReference type="Pfam" id="PF08541">
    <property type="entry name" value="ACP_syn_III_C"/>
    <property type="match status" value="1"/>
</dbReference>
<protein>
    <submittedName>
        <fullName evidence="5">Ketoacyl-ACP synthase III</fullName>
    </submittedName>
</protein>
<accession>A0A6P2C3Z1</accession>
<keyword evidence="1" id="KW-0808">Transferase</keyword>
<reference evidence="5 6" key="1">
    <citation type="submission" date="2018-11" db="EMBL/GenBank/DDBJ databases">
        <title>Trebonia kvetii gen.nov., sp.nov., a novel acidophilic actinobacterium, and proposal of the new actinobacterial family Treboniaceae fam. nov.</title>
        <authorList>
            <person name="Rapoport D."/>
            <person name="Sagova-Mareckova M."/>
            <person name="Sedlacek I."/>
            <person name="Provaznik J."/>
            <person name="Kralova S."/>
            <person name="Pavlinic D."/>
            <person name="Benes V."/>
            <person name="Kopecky J."/>
        </authorList>
    </citation>
    <scope>NUCLEOTIDE SEQUENCE [LARGE SCALE GENOMIC DNA]</scope>
    <source>
        <strain evidence="5 6">15Tr583</strain>
    </source>
</reference>
<gene>
    <name evidence="5" type="ORF">EAS64_00085</name>
</gene>
<dbReference type="GO" id="GO:0004315">
    <property type="term" value="F:3-oxoacyl-[acyl-carrier-protein] synthase activity"/>
    <property type="evidence" value="ECO:0007669"/>
    <property type="project" value="InterPro"/>
</dbReference>
<name>A0A6P2C3Z1_9ACTN</name>
<dbReference type="InterPro" id="IPR013747">
    <property type="entry name" value="ACP_syn_III_C"/>
</dbReference>
<dbReference type="InterPro" id="IPR016039">
    <property type="entry name" value="Thiolase-like"/>
</dbReference>
<dbReference type="Pfam" id="PF08545">
    <property type="entry name" value="ACP_syn_III"/>
    <property type="match status" value="1"/>
</dbReference>